<feature type="region of interest" description="Disordered" evidence="5">
    <location>
        <begin position="357"/>
        <end position="791"/>
    </location>
</feature>
<evidence type="ECO:0000313" key="7">
    <source>
        <dbReference type="EMBL" id="THV59074.1"/>
    </source>
</evidence>
<dbReference type="Gene3D" id="4.10.1080.10">
    <property type="entry name" value="TSP type-3 repeat"/>
    <property type="match status" value="1"/>
</dbReference>
<evidence type="ECO:0000256" key="6">
    <source>
        <dbReference type="SAM" id="Phobius"/>
    </source>
</evidence>
<feature type="compositionally biased region" description="Acidic residues" evidence="5">
    <location>
        <begin position="431"/>
        <end position="441"/>
    </location>
</feature>
<feature type="compositionally biased region" description="Polar residues" evidence="5">
    <location>
        <begin position="710"/>
        <end position="722"/>
    </location>
</feature>
<feature type="compositionally biased region" description="Acidic residues" evidence="5">
    <location>
        <begin position="450"/>
        <end position="469"/>
    </location>
</feature>
<dbReference type="Pfam" id="PF13585">
    <property type="entry name" value="CHU_C"/>
    <property type="match status" value="1"/>
</dbReference>
<comment type="caution">
    <text evidence="7">The sequence shown here is derived from an EMBL/GenBank/DDBJ whole genome shotgun (WGS) entry which is preliminary data.</text>
</comment>
<evidence type="ECO:0000313" key="8">
    <source>
        <dbReference type="Proteomes" id="UP000310406"/>
    </source>
</evidence>
<evidence type="ECO:0000256" key="5">
    <source>
        <dbReference type="SAM" id="MobiDB-lite"/>
    </source>
</evidence>
<feature type="compositionally biased region" description="Acidic residues" evidence="5">
    <location>
        <begin position="385"/>
        <end position="407"/>
    </location>
</feature>
<feature type="compositionally biased region" description="Polar residues" evidence="5">
    <location>
        <begin position="628"/>
        <end position="642"/>
    </location>
</feature>
<keyword evidence="6" id="KW-1133">Transmembrane helix</keyword>
<keyword evidence="3" id="KW-0732">Signal</keyword>
<feature type="region of interest" description="Disordered" evidence="5">
    <location>
        <begin position="73"/>
        <end position="97"/>
    </location>
</feature>
<feature type="compositionally biased region" description="Acidic residues" evidence="5">
    <location>
        <begin position="516"/>
        <end position="536"/>
    </location>
</feature>
<organism evidence="7 8">
    <name type="scientific">Flagellimonas alvinocaridis</name>
    <dbReference type="NCBI Taxonomy" id="2530200"/>
    <lineage>
        <taxon>Bacteria</taxon>
        <taxon>Pseudomonadati</taxon>
        <taxon>Bacteroidota</taxon>
        <taxon>Flavobacteriia</taxon>
        <taxon>Flavobacteriales</taxon>
        <taxon>Flavobacteriaceae</taxon>
        <taxon>Flagellimonas</taxon>
    </lineage>
</organism>
<dbReference type="Proteomes" id="UP000310406">
    <property type="component" value="Unassembled WGS sequence"/>
</dbReference>
<keyword evidence="6" id="KW-0472">Membrane</keyword>
<sequence length="1264" mass="134991">MEKNTFLDFGRRILYGLFPVLGLAIFLIMTSFDGAPASTTKSLVVVDMYTDADGDGVPDYIDIDDDNDGILDSVEDNNLDGDNDPLTNPYDKDSDGIPNHLDIDSDGDGILDNIEGQSSSNYIAPSGIDANNNGLDDAYENDGKLGIEPINTDRYNGGNGFLPDYLDVDSDIDGIRDNVEAQSFKDYVGPSGTDSNANGLDDAYEGAYGFGIIPLDSDEDGIPDYRDFDSDNDGIKDKVEAQTSEGYIPPSDDKNCNDIDDAYEDGLNPIDTDSDSIPDYRDIDSDNDGILDNVESQTIQDYVAPSGIDDNGDGMDDVYGLGGIDPINSDADSLPDFRDIDSDDDGIPDNVEAQSTAGYILPNNDDAATYESNDGLNSAYLGGLDPEDTDGDGTPDYLDEDSDDDLVADNNEGNDFNYDGIPDWTYTGTDTDNDGLDDGYEGSDVNDGYDVNDEIEDPATDLPDTDGTEDVNYRDIDDDGDGIDTPDEDANEDGDPTNDDTDEDGTPDYLDPDSGGGDDTDGDGVTDDDEEEDGTDPSDACDFILANQTVEPSSEWKTSDCDGDGVTNEDEKEDGTDPLDPCDYNPDHVTLPQSGDYLTADCDGDGVTNEDEEEDGTDPNDACDFVLDSQTLDPSSTWNTSDCDGDGVTNEDEKEDGTDPLDPCDYNPDHVTLPQSGDYLTADCDGDGVTNEDEEEDGTDPNDACDFVLDSQTVDPSSTWNTADCDGDGVTNEDEIEDGTDPLDPCDYNPESITLEPSPEWKELDCDGDGNPNGTDPNPLEASAADDSGSTPALTEVAINILENDDYLPNNNENNVGVTSLSRIGGTAAGVVSFDPETGFMTYTPTELESNSTVTVVYQVCNVLPDPNVCATATVTIEVGANTIDAVDDSYTGNGDIADSDVLSNDTLNGEPATLLNVILTSTSTDELTINPDGSVSVNPGTAEGTYTITYTICEIANVDNCDTATVTVEVADGMANAIDAVDDSYTGNGDIADSDVLSNDTLNGEAVTLADVILTSTPTDELTINPDGSVSVNPGTAEGIYSITYTICEIDNVENCDTATVTVEVTEGMANVIDAVDDFYNEEAGGGVIPNANVLLNDRLDGEEVNLVDVILTSDPTNSLMINDDGTITVASEITAGEYTIEYTICEAGNPENCDTATVTVIIEEIEVNQMVTPNGDLKNDFLFIRGVSKIKSSTLQIFNRWGVAVYEGKNYDNVRNVFDGRSRGRSSLSVNDYLPAGVYFYIFNYETEKGSFTDTDYIYISR</sequence>
<dbReference type="AlphaFoldDB" id="A0A4S8RY89"/>
<keyword evidence="6" id="KW-0812">Transmembrane</keyword>
<feature type="compositionally biased region" description="Polar residues" evidence="5">
    <location>
        <begin position="546"/>
        <end position="556"/>
    </location>
</feature>
<feature type="compositionally biased region" description="Acidic residues" evidence="5">
    <location>
        <begin position="725"/>
        <end position="741"/>
    </location>
</feature>
<comment type="subcellular location">
    <subcellularLocation>
        <location evidence="1">Secreted</location>
    </subcellularLocation>
</comment>
<dbReference type="OrthoDB" id="9805017at2"/>
<feature type="compositionally biased region" description="Acidic residues" evidence="5">
    <location>
        <begin position="73"/>
        <end position="83"/>
    </location>
</feature>
<dbReference type="EMBL" id="SNTZ01000004">
    <property type="protein sequence ID" value="THV59074.1"/>
    <property type="molecule type" value="Genomic_DNA"/>
</dbReference>
<proteinExistence type="predicted"/>
<feature type="compositionally biased region" description="Acidic residues" evidence="5">
    <location>
        <begin position="684"/>
        <end position="700"/>
    </location>
</feature>
<reference evidence="7 8" key="1">
    <citation type="submission" date="2019-03" db="EMBL/GenBank/DDBJ databases">
        <title>Muricauda SCR12 sp.nov, a marine bacterium isolated from Pacific Ocean:the Okinawa trough.</title>
        <authorList>
            <person name="Liu L."/>
        </authorList>
    </citation>
    <scope>NUCLEOTIDE SEQUENCE [LARGE SCALE GENOMIC DNA]</scope>
    <source>
        <strain evidence="7 8">SCR12</strain>
    </source>
</reference>
<evidence type="ECO:0000256" key="3">
    <source>
        <dbReference type="ARBA" id="ARBA00022729"/>
    </source>
</evidence>
<evidence type="ECO:0000256" key="1">
    <source>
        <dbReference type="ARBA" id="ARBA00004613"/>
    </source>
</evidence>
<dbReference type="RefSeq" id="WP_136566324.1">
    <property type="nucleotide sequence ID" value="NZ_SNTZ01000004.1"/>
</dbReference>
<keyword evidence="4" id="KW-0106">Calcium</keyword>
<keyword evidence="8" id="KW-1185">Reference proteome</keyword>
<dbReference type="InterPro" id="IPR028974">
    <property type="entry name" value="TSP_type-3_rpt"/>
</dbReference>
<feature type="compositionally biased region" description="Acidic residues" evidence="5">
    <location>
        <begin position="643"/>
        <end position="659"/>
    </location>
</feature>
<protein>
    <submittedName>
        <fullName evidence="7">Gliding motility-associated C-terminal domain-containing protein</fullName>
    </submittedName>
</protein>
<feature type="compositionally biased region" description="Acidic residues" evidence="5">
    <location>
        <begin position="561"/>
        <end position="577"/>
    </location>
</feature>
<name>A0A4S8RY89_9FLAO</name>
<dbReference type="InterPro" id="IPR059100">
    <property type="entry name" value="TSP3_bac"/>
</dbReference>
<feature type="compositionally biased region" description="Acidic residues" evidence="5">
    <location>
        <begin position="476"/>
        <end position="506"/>
    </location>
</feature>
<dbReference type="Pfam" id="PF18884">
    <property type="entry name" value="TSP3_bac"/>
    <property type="match status" value="7"/>
</dbReference>
<evidence type="ECO:0000256" key="2">
    <source>
        <dbReference type="ARBA" id="ARBA00022525"/>
    </source>
</evidence>
<keyword evidence="2" id="KW-0964">Secreted</keyword>
<dbReference type="GO" id="GO:0005509">
    <property type="term" value="F:calcium ion binding"/>
    <property type="evidence" value="ECO:0007669"/>
    <property type="project" value="InterPro"/>
</dbReference>
<gene>
    <name evidence="7" type="ORF">EZV76_09525</name>
</gene>
<feature type="compositionally biased region" description="Acidic residues" evidence="5">
    <location>
        <begin position="602"/>
        <end position="618"/>
    </location>
</feature>
<feature type="transmembrane region" description="Helical" evidence="6">
    <location>
        <begin position="12"/>
        <end position="32"/>
    </location>
</feature>
<evidence type="ECO:0000256" key="4">
    <source>
        <dbReference type="ARBA" id="ARBA00022837"/>
    </source>
</evidence>
<accession>A0A4S8RY89</accession>